<dbReference type="InterPro" id="IPR053134">
    <property type="entry name" value="RNA-dir_DNA_polymerase"/>
</dbReference>
<dbReference type="InterPro" id="IPR043128">
    <property type="entry name" value="Rev_trsase/Diguanyl_cyclase"/>
</dbReference>
<dbReference type="EMBL" id="BGPR01019120">
    <property type="protein sequence ID" value="GBN81030.1"/>
    <property type="molecule type" value="Genomic_DNA"/>
</dbReference>
<comment type="caution">
    <text evidence="2">The sequence shown here is derived from an EMBL/GenBank/DDBJ whole genome shotgun (WGS) entry which is preliminary data.</text>
</comment>
<dbReference type="SUPFAM" id="SSF56672">
    <property type="entry name" value="DNA/RNA polymerases"/>
    <property type="match status" value="1"/>
</dbReference>
<accession>A0A4Y2S1F1</accession>
<evidence type="ECO:0000259" key="1">
    <source>
        <dbReference type="PROSITE" id="PS50878"/>
    </source>
</evidence>
<feature type="domain" description="Reverse transcriptase" evidence="1">
    <location>
        <begin position="1"/>
        <end position="81"/>
    </location>
</feature>
<dbReference type="FunFam" id="3.30.70.270:FF:000003">
    <property type="entry name" value="Transposon Ty3-G Gag-Pol polyprotein"/>
    <property type="match status" value="1"/>
</dbReference>
<dbReference type="Pfam" id="PF00078">
    <property type="entry name" value="RVT_1"/>
    <property type="match status" value="1"/>
</dbReference>
<dbReference type="AlphaFoldDB" id="A0A4Y2S1F1"/>
<dbReference type="PANTHER" id="PTHR24559">
    <property type="entry name" value="TRANSPOSON TY3-I GAG-POL POLYPROTEIN"/>
    <property type="match status" value="1"/>
</dbReference>
<dbReference type="PANTHER" id="PTHR24559:SF454">
    <property type="entry name" value="RIBONUCLEASE H"/>
    <property type="match status" value="1"/>
</dbReference>
<dbReference type="PROSITE" id="PS50878">
    <property type="entry name" value="RT_POL"/>
    <property type="match status" value="1"/>
</dbReference>
<proteinExistence type="predicted"/>
<sequence>MPFGFKNAPFAFSKRMADILHGCDQFAVPYLDDVAIYSNSWEKHLSHLNAVMSKIYDAGLTIKPIKCKFVQDRAKYLGHIIMANEEQKVQGSKLYNLKGLIKNDLSHPYFLFCLTYTKGLKQEVYTLAALLDSDRRHTIRELARETGLAHTTVLHMQKWLRYNAARNHFERCECEREAFLRRIIRLDET</sequence>
<dbReference type="InterPro" id="IPR043502">
    <property type="entry name" value="DNA/RNA_pol_sf"/>
</dbReference>
<reference evidence="2 3" key="1">
    <citation type="journal article" date="2019" name="Sci. Rep.">
        <title>Orb-weaving spider Araneus ventricosus genome elucidates the spidroin gene catalogue.</title>
        <authorList>
            <person name="Kono N."/>
            <person name="Nakamura H."/>
            <person name="Ohtoshi R."/>
            <person name="Moran D.A.P."/>
            <person name="Shinohara A."/>
            <person name="Yoshida Y."/>
            <person name="Fujiwara M."/>
            <person name="Mori M."/>
            <person name="Tomita M."/>
            <person name="Arakawa K."/>
        </authorList>
    </citation>
    <scope>NUCLEOTIDE SEQUENCE [LARGE SCALE GENOMIC DNA]</scope>
</reference>
<dbReference type="GO" id="GO:0071897">
    <property type="term" value="P:DNA biosynthetic process"/>
    <property type="evidence" value="ECO:0007669"/>
    <property type="project" value="UniProtKB-ARBA"/>
</dbReference>
<organism evidence="2 3">
    <name type="scientific">Araneus ventricosus</name>
    <name type="common">Orbweaver spider</name>
    <name type="synonym">Epeira ventricosa</name>
    <dbReference type="NCBI Taxonomy" id="182803"/>
    <lineage>
        <taxon>Eukaryota</taxon>
        <taxon>Metazoa</taxon>
        <taxon>Ecdysozoa</taxon>
        <taxon>Arthropoda</taxon>
        <taxon>Chelicerata</taxon>
        <taxon>Arachnida</taxon>
        <taxon>Araneae</taxon>
        <taxon>Araneomorphae</taxon>
        <taxon>Entelegynae</taxon>
        <taxon>Araneoidea</taxon>
        <taxon>Araneidae</taxon>
        <taxon>Araneus</taxon>
    </lineage>
</organism>
<dbReference type="CDD" id="cd01647">
    <property type="entry name" value="RT_LTR"/>
    <property type="match status" value="1"/>
</dbReference>
<gene>
    <name evidence="2" type="ORF">AVEN_107674_1</name>
</gene>
<evidence type="ECO:0000313" key="2">
    <source>
        <dbReference type="EMBL" id="GBN81030.1"/>
    </source>
</evidence>
<dbReference type="InterPro" id="IPR000477">
    <property type="entry name" value="RT_dom"/>
</dbReference>
<protein>
    <recommendedName>
        <fullName evidence="1">Reverse transcriptase domain-containing protein</fullName>
    </recommendedName>
</protein>
<dbReference type="Proteomes" id="UP000499080">
    <property type="component" value="Unassembled WGS sequence"/>
</dbReference>
<dbReference type="OrthoDB" id="427924at2759"/>
<dbReference type="Gene3D" id="3.30.70.270">
    <property type="match status" value="1"/>
</dbReference>
<name>A0A4Y2S1F1_ARAVE</name>
<evidence type="ECO:0000313" key="3">
    <source>
        <dbReference type="Proteomes" id="UP000499080"/>
    </source>
</evidence>
<keyword evidence="3" id="KW-1185">Reference proteome</keyword>